<proteinExistence type="predicted"/>
<evidence type="ECO:0000313" key="2">
    <source>
        <dbReference type="Proteomes" id="UP000014568"/>
    </source>
</evidence>
<accession>S3P4X9</accession>
<dbReference type="RefSeq" id="WP_016656177.1">
    <property type="nucleotide sequence ID" value="NZ_KE340353.1"/>
</dbReference>
<dbReference type="Proteomes" id="UP000014568">
    <property type="component" value="Unassembled WGS sequence"/>
</dbReference>
<dbReference type="OrthoDB" id="1642498at2"/>
<dbReference type="PATRIC" id="fig|421052.3.peg.1727"/>
<gene>
    <name evidence="1" type="ORF">F945_01770</name>
</gene>
<keyword evidence="2" id="KW-1185">Reference proteome</keyword>
<dbReference type="EMBL" id="ATGI01000022">
    <property type="protein sequence ID" value="EPF73891.1"/>
    <property type="molecule type" value="Genomic_DNA"/>
</dbReference>
<organism evidence="1 2">
    <name type="scientific">Acinetobacter rudis CIP 110305</name>
    <dbReference type="NCBI Taxonomy" id="421052"/>
    <lineage>
        <taxon>Bacteria</taxon>
        <taxon>Pseudomonadati</taxon>
        <taxon>Pseudomonadota</taxon>
        <taxon>Gammaproteobacteria</taxon>
        <taxon>Moraxellales</taxon>
        <taxon>Moraxellaceae</taxon>
        <taxon>Acinetobacter</taxon>
    </lineage>
</organism>
<evidence type="ECO:0008006" key="3">
    <source>
        <dbReference type="Google" id="ProtNLM"/>
    </source>
</evidence>
<protein>
    <recommendedName>
        <fullName evidence="3">SCP2 domain-containing protein</fullName>
    </recommendedName>
</protein>
<dbReference type="STRING" id="632955.GCA_000829675_03610"/>
<comment type="caution">
    <text evidence="1">The sequence shown here is derived from an EMBL/GenBank/DDBJ whole genome shotgun (WGS) entry which is preliminary data.</text>
</comment>
<dbReference type="HOGENOM" id="CLU_128120_0_0_6"/>
<sequence length="171" mass="19584">MMNNKLIRNFTAQATQLYSSTTLKVLARILSKTSQNNAQVQEQLADFNNGAKILFKINYLKNAFVVFQVRDKHLYLIHEREQALIDYDLAIVIKHPALAFKILSLQEGNTIAVANNRFSTNGDASLAINFINCLEIVEAHLLPRFISRRILSKHDDISINQKINFLKRIIM</sequence>
<name>S3P4X9_9GAMM</name>
<dbReference type="AlphaFoldDB" id="S3P4X9"/>
<evidence type="ECO:0000313" key="1">
    <source>
        <dbReference type="EMBL" id="EPF73891.1"/>
    </source>
</evidence>
<reference evidence="1 2" key="1">
    <citation type="submission" date="2013-06" db="EMBL/GenBank/DDBJ databases">
        <title>The Genome Sequence of Acinetobacter rudis CIP 110305.</title>
        <authorList>
            <consortium name="The Broad Institute Genome Sequencing Platform"/>
            <consortium name="The Broad Institute Genome Sequencing Center for Infectious Disease"/>
            <person name="Cerqueira G."/>
            <person name="Feldgarden M."/>
            <person name="Courvalin P."/>
            <person name="Perichon B."/>
            <person name="Grillot-Courvalin C."/>
            <person name="Clermont D."/>
            <person name="Rocha E."/>
            <person name="Yoon E.-J."/>
            <person name="Nemec A."/>
            <person name="Young S.K."/>
            <person name="Zeng Q."/>
            <person name="Gargeya S."/>
            <person name="Fitzgerald M."/>
            <person name="Abouelleil A."/>
            <person name="Alvarado L."/>
            <person name="Berlin A.M."/>
            <person name="Chapman S.B."/>
            <person name="Dewar J."/>
            <person name="Goldberg J."/>
            <person name="Griggs A."/>
            <person name="Gujja S."/>
            <person name="Hansen M."/>
            <person name="Howarth C."/>
            <person name="Imamovic A."/>
            <person name="Larimer J."/>
            <person name="McCowan C."/>
            <person name="Murphy C."/>
            <person name="Pearson M."/>
            <person name="Priest M."/>
            <person name="Roberts A."/>
            <person name="Saif S."/>
            <person name="Shea T."/>
            <person name="Sykes S."/>
            <person name="Wortman J."/>
            <person name="Nusbaum C."/>
            <person name="Birren B."/>
        </authorList>
    </citation>
    <scope>NUCLEOTIDE SEQUENCE [LARGE SCALE GENOMIC DNA]</scope>
    <source>
        <strain evidence="1 2">CIP 110305</strain>
    </source>
</reference>